<dbReference type="PANTHER" id="PTHR44227">
    <property type="match status" value="1"/>
</dbReference>
<dbReference type="Proteomes" id="UP000885738">
    <property type="component" value="Unassembled WGS sequence"/>
</dbReference>
<feature type="transmembrane region" description="Helical" evidence="3">
    <location>
        <begin position="213"/>
        <end position="231"/>
    </location>
</feature>
<protein>
    <recommendedName>
        <fullName evidence="5">Glycosyltransferase RgtA/B/C/D-like domain-containing protein</fullName>
    </recommendedName>
</protein>
<dbReference type="InterPro" id="IPR052346">
    <property type="entry name" value="O-mannosyl-transferase_TMTC"/>
</dbReference>
<comment type="caution">
    <text evidence="4">The sequence shown here is derived from an EMBL/GenBank/DDBJ whole genome shotgun (WGS) entry which is preliminary data.</text>
</comment>
<evidence type="ECO:0000256" key="1">
    <source>
        <dbReference type="ARBA" id="ARBA00022737"/>
    </source>
</evidence>
<feature type="transmembrane region" description="Helical" evidence="3">
    <location>
        <begin position="289"/>
        <end position="309"/>
    </location>
</feature>
<dbReference type="EMBL" id="DRIH01000118">
    <property type="protein sequence ID" value="HEC67869.1"/>
    <property type="molecule type" value="Genomic_DNA"/>
</dbReference>
<keyword evidence="3" id="KW-0472">Membrane</keyword>
<feature type="transmembrane region" description="Helical" evidence="3">
    <location>
        <begin position="74"/>
        <end position="95"/>
    </location>
</feature>
<keyword evidence="3" id="KW-1133">Transmembrane helix</keyword>
<dbReference type="PANTHER" id="PTHR44227:SF3">
    <property type="entry name" value="PROTEIN O-MANNOSYL-TRANSFERASE TMTC4"/>
    <property type="match status" value="1"/>
</dbReference>
<keyword evidence="2" id="KW-0802">TPR repeat</keyword>
<reference evidence="4" key="1">
    <citation type="journal article" date="2020" name="mSystems">
        <title>Genome- and Community-Level Interaction Insights into Carbon Utilization and Element Cycling Functions of Hydrothermarchaeota in Hydrothermal Sediment.</title>
        <authorList>
            <person name="Zhou Z."/>
            <person name="Liu Y."/>
            <person name="Xu W."/>
            <person name="Pan J."/>
            <person name="Luo Z.H."/>
            <person name="Li M."/>
        </authorList>
    </citation>
    <scope>NUCLEOTIDE SEQUENCE [LARGE SCALE GENOMIC DNA]</scope>
    <source>
        <strain evidence="4">HyVt-389</strain>
    </source>
</reference>
<feature type="transmembrane region" description="Helical" evidence="3">
    <location>
        <begin position="321"/>
        <end position="343"/>
    </location>
</feature>
<evidence type="ECO:0000256" key="3">
    <source>
        <dbReference type="SAM" id="Phobius"/>
    </source>
</evidence>
<gene>
    <name evidence="4" type="ORF">ENI35_03535</name>
</gene>
<accession>A0A7C1ZN49</accession>
<feature type="transmembrane region" description="Helical" evidence="3">
    <location>
        <begin position="349"/>
        <end position="369"/>
    </location>
</feature>
<sequence length="381" mass="44445">MLKRHLIAIFLLSILGLLIYSNSFHCSFHFDDHRCIVENLAIHRFDLKAILKSPRPVLDFTFALNYALGELNVFGYHLVNVTLHILNAILIYFILFYTLKWPVNQFYQKKSWEIPFYTALLFIAHPIQTQAVTYISCRSSVLATFFYLLALFLFIKSFFSKRKNLYIVGTFLASCLGMGTKAIATTLPAMLLLYDYYFIADKNIKKMLPRLKIHALFFLTISISIYTKLSYLKEHTCLTPGKVVMLYDKTTLNSYQYFLTQLHVIFYYIKLLFLPINLNLDYDFPITRTLDFCTFACFLGLTFLIALAIRISNKYRLLSFAILWFFITLSVTSSFFVIVDVIFEHRLYLPSFGFCLFLSLAIIKVSHLLTEFLKNKLQTQG</sequence>
<feature type="transmembrane region" description="Helical" evidence="3">
    <location>
        <begin position="141"/>
        <end position="159"/>
    </location>
</feature>
<organism evidence="4">
    <name type="scientific">Desulfofervidus auxilii</name>
    <dbReference type="NCBI Taxonomy" id="1621989"/>
    <lineage>
        <taxon>Bacteria</taxon>
        <taxon>Pseudomonadati</taxon>
        <taxon>Thermodesulfobacteriota</taxon>
        <taxon>Candidatus Desulfofervidia</taxon>
        <taxon>Candidatus Desulfofervidales</taxon>
        <taxon>Candidatus Desulfofervidaceae</taxon>
        <taxon>Candidatus Desulfofervidus</taxon>
    </lineage>
</organism>
<keyword evidence="3" id="KW-0812">Transmembrane</keyword>
<proteinExistence type="predicted"/>
<evidence type="ECO:0008006" key="5">
    <source>
        <dbReference type="Google" id="ProtNLM"/>
    </source>
</evidence>
<dbReference type="AlphaFoldDB" id="A0A7C1ZN49"/>
<evidence type="ECO:0000256" key="2">
    <source>
        <dbReference type="ARBA" id="ARBA00022803"/>
    </source>
</evidence>
<feature type="transmembrane region" description="Helical" evidence="3">
    <location>
        <begin position="166"/>
        <end position="193"/>
    </location>
</feature>
<name>A0A7C1ZN49_DESA2</name>
<evidence type="ECO:0000313" key="4">
    <source>
        <dbReference type="EMBL" id="HEC67869.1"/>
    </source>
</evidence>
<keyword evidence="1" id="KW-0677">Repeat</keyword>
<feature type="transmembrane region" description="Helical" evidence="3">
    <location>
        <begin position="252"/>
        <end position="269"/>
    </location>
</feature>
<feature type="transmembrane region" description="Helical" evidence="3">
    <location>
        <begin position="116"/>
        <end position="135"/>
    </location>
</feature>